<dbReference type="InterPro" id="IPR029479">
    <property type="entry name" value="Nitroreductase"/>
</dbReference>
<name>A0ABP0JI19_9DINO</name>
<proteinExistence type="predicted"/>
<evidence type="ECO:0000256" key="1">
    <source>
        <dbReference type="SAM" id="SignalP"/>
    </source>
</evidence>
<dbReference type="Proteomes" id="UP001642484">
    <property type="component" value="Unassembled WGS sequence"/>
</dbReference>
<dbReference type="PANTHER" id="PTHR43543">
    <property type="entry name" value="MALONIC SEMIALDEHYDE REDUCTASE RUTE-RELATED"/>
    <property type="match status" value="1"/>
</dbReference>
<evidence type="ECO:0000313" key="4">
    <source>
        <dbReference type="Proteomes" id="UP001642484"/>
    </source>
</evidence>
<feature type="signal peptide" evidence="1">
    <location>
        <begin position="1"/>
        <end position="21"/>
    </location>
</feature>
<keyword evidence="4" id="KW-1185">Reference proteome</keyword>
<organism evidence="3 4">
    <name type="scientific">Durusdinium trenchii</name>
    <dbReference type="NCBI Taxonomy" id="1381693"/>
    <lineage>
        <taxon>Eukaryota</taxon>
        <taxon>Sar</taxon>
        <taxon>Alveolata</taxon>
        <taxon>Dinophyceae</taxon>
        <taxon>Suessiales</taxon>
        <taxon>Symbiodiniaceae</taxon>
        <taxon>Durusdinium</taxon>
    </lineage>
</organism>
<evidence type="ECO:0000313" key="3">
    <source>
        <dbReference type="EMBL" id="CAK9013848.1"/>
    </source>
</evidence>
<dbReference type="PANTHER" id="PTHR43543:SF1">
    <property type="entry name" value="MALONIC SEMIALDEHYDE REDUCTASE RUTE-RELATED"/>
    <property type="match status" value="1"/>
</dbReference>
<dbReference type="EMBL" id="CAXAMN010005447">
    <property type="protein sequence ID" value="CAK9013848.1"/>
    <property type="molecule type" value="Genomic_DNA"/>
</dbReference>
<comment type="caution">
    <text evidence="3">The sequence shown here is derived from an EMBL/GenBank/DDBJ whole genome shotgun (WGS) entry which is preliminary data.</text>
</comment>
<keyword evidence="1" id="KW-0732">Signal</keyword>
<accession>A0ABP0JI19</accession>
<evidence type="ECO:0000259" key="2">
    <source>
        <dbReference type="Pfam" id="PF00881"/>
    </source>
</evidence>
<dbReference type="Gene3D" id="3.40.109.10">
    <property type="entry name" value="NADH Oxidase"/>
    <property type="match status" value="1"/>
</dbReference>
<dbReference type="InterPro" id="IPR000415">
    <property type="entry name" value="Nitroreductase-like"/>
</dbReference>
<gene>
    <name evidence="3" type="ORF">CCMP2556_LOCUS11456</name>
</gene>
<feature type="domain" description="Nitroreductase" evidence="2">
    <location>
        <begin position="24"/>
        <end position="185"/>
    </location>
</feature>
<dbReference type="Pfam" id="PF00881">
    <property type="entry name" value="Nitroreductase"/>
    <property type="match status" value="1"/>
</dbReference>
<protein>
    <recommendedName>
        <fullName evidence="2">Nitroreductase domain-containing protein</fullName>
    </recommendedName>
</protein>
<reference evidence="3 4" key="1">
    <citation type="submission" date="2024-02" db="EMBL/GenBank/DDBJ databases">
        <authorList>
            <person name="Chen Y."/>
            <person name="Shah S."/>
            <person name="Dougan E. K."/>
            <person name="Thang M."/>
            <person name="Chan C."/>
        </authorList>
    </citation>
    <scope>NUCLEOTIDE SEQUENCE [LARGE SCALE GENOMIC DNA]</scope>
</reference>
<sequence length="216" mass="23575">MKFHAFCRFFSTSCLFGKAVSDVILARYACKTFQDEEVSDDTIHRLLHLSSRAPSALNTQPYVCVVVKSDSGKEALAQAMDGPNPAHVRESSFSLVWAADPNPELPPDAPEFAASLLKEVSLKQQSTHEAWAVKQTMIAVGFFLIAATAHGLHTNPMEGFKSQAAVREAVGLPDKYDVPVVVAVGFAKDPRPAASSRRPLNETFFCNRFGQSFKAT</sequence>
<feature type="chain" id="PRO_5045510566" description="Nitroreductase domain-containing protein" evidence="1">
    <location>
        <begin position="22"/>
        <end position="216"/>
    </location>
</feature>
<dbReference type="InterPro" id="IPR050461">
    <property type="entry name" value="Nitroreductase_HadB/RutE"/>
</dbReference>
<dbReference type="SUPFAM" id="SSF55469">
    <property type="entry name" value="FMN-dependent nitroreductase-like"/>
    <property type="match status" value="1"/>
</dbReference>